<dbReference type="RefSeq" id="WP_113695139.1">
    <property type="nucleotide sequence ID" value="NZ_CP015163.1"/>
</dbReference>
<evidence type="ECO:0008006" key="5">
    <source>
        <dbReference type="Google" id="ProtNLM"/>
    </source>
</evidence>
<evidence type="ECO:0000256" key="2">
    <source>
        <dbReference type="SAM" id="SignalP"/>
    </source>
</evidence>
<accession>A0A344LCY5</accession>
<dbReference type="Proteomes" id="UP000250434">
    <property type="component" value="Chromosome"/>
</dbReference>
<dbReference type="PROSITE" id="PS51257">
    <property type="entry name" value="PROKAR_LIPOPROTEIN"/>
    <property type="match status" value="1"/>
</dbReference>
<keyword evidence="2" id="KW-0732">Signal</keyword>
<evidence type="ECO:0000313" key="3">
    <source>
        <dbReference type="EMBL" id="AXB45909.1"/>
    </source>
</evidence>
<reference evidence="3 4" key="1">
    <citation type="submission" date="2016-04" db="EMBL/GenBank/DDBJ databases">
        <title>Complete genome sequence and analysis of deep-sea sediment isolate, Amycolatopsis sp. WP1.</title>
        <authorList>
            <person name="Wang H."/>
            <person name="Chen S."/>
            <person name="Wu Q."/>
        </authorList>
    </citation>
    <scope>NUCLEOTIDE SEQUENCE [LARGE SCALE GENOMIC DNA]</scope>
    <source>
        <strain evidence="3 4">WP1</strain>
    </source>
</reference>
<dbReference type="Pfam" id="PF12079">
    <property type="entry name" value="DUF3558"/>
    <property type="match status" value="2"/>
</dbReference>
<feature type="region of interest" description="Disordered" evidence="1">
    <location>
        <begin position="167"/>
        <end position="186"/>
    </location>
</feature>
<feature type="chain" id="PRO_5038458618" description="DUF3558 domain-containing protein" evidence="2">
    <location>
        <begin position="23"/>
        <end position="320"/>
    </location>
</feature>
<dbReference type="EMBL" id="CP015163">
    <property type="protein sequence ID" value="AXB45909.1"/>
    <property type="molecule type" value="Genomic_DNA"/>
</dbReference>
<evidence type="ECO:0000256" key="1">
    <source>
        <dbReference type="SAM" id="MobiDB-lite"/>
    </source>
</evidence>
<keyword evidence="4" id="KW-1185">Reference proteome</keyword>
<organism evidence="3 4">
    <name type="scientific">Amycolatopsis albispora</name>
    <dbReference type="NCBI Taxonomy" id="1804986"/>
    <lineage>
        <taxon>Bacteria</taxon>
        <taxon>Bacillati</taxon>
        <taxon>Actinomycetota</taxon>
        <taxon>Actinomycetes</taxon>
        <taxon>Pseudonocardiales</taxon>
        <taxon>Pseudonocardiaceae</taxon>
        <taxon>Amycolatopsis</taxon>
    </lineage>
</organism>
<evidence type="ECO:0000313" key="4">
    <source>
        <dbReference type="Proteomes" id="UP000250434"/>
    </source>
</evidence>
<feature type="region of interest" description="Disordered" evidence="1">
    <location>
        <begin position="204"/>
        <end position="231"/>
    </location>
</feature>
<feature type="signal peptide" evidence="2">
    <location>
        <begin position="1"/>
        <end position="22"/>
    </location>
</feature>
<name>A0A344LCY5_9PSEU</name>
<sequence>MFHRIVLLAAALLLTACTTEVGGVPRPAQDGPVLTGLAALQPCEIFTPEQLAFLELKEPQYYPAEVNRKIPHGCRWIVEDGGSVDIGISTPEITVREYMAGAVADTSFEAGGLPWQVYQGVVIESLCDLVVEFPDRSWARVGSSDFSGDGDPCRVAKLAAPFVAGKLPGGAPAPPPPAKQQSPLIGQDPCATLTTEEAEQIGLRASSVKPFPAGETSDGCQWSPADESGGREDITVTFEYEESIADSAPGEKPDAEEDLGGRRWQIFDKPADIDGMCRVVTAVSESSHVAVMSSNFVAADKTCELAKAAAPLVAPKLPGS</sequence>
<dbReference type="InterPro" id="IPR024520">
    <property type="entry name" value="DUF3558"/>
</dbReference>
<dbReference type="KEGG" id="aab:A4R43_28350"/>
<dbReference type="OrthoDB" id="3624688at2"/>
<dbReference type="AlphaFoldDB" id="A0A344LCY5"/>
<gene>
    <name evidence="3" type="ORF">A4R43_28350</name>
</gene>
<protein>
    <recommendedName>
        <fullName evidence="5">DUF3558 domain-containing protein</fullName>
    </recommendedName>
</protein>
<proteinExistence type="predicted"/>